<evidence type="ECO:0000313" key="11">
    <source>
        <dbReference type="Proteomes" id="UP000297031"/>
    </source>
</evidence>
<evidence type="ECO:0000256" key="8">
    <source>
        <dbReference type="ARBA" id="ARBA00044633"/>
    </source>
</evidence>
<dbReference type="KEGG" id="mgod:E7746_11465"/>
<dbReference type="InterPro" id="IPR006264">
    <property type="entry name" value="EPSP_synthase"/>
</dbReference>
<dbReference type="EMBL" id="CP039393">
    <property type="protein sequence ID" value="QCD36460.1"/>
    <property type="molecule type" value="Genomic_DNA"/>
</dbReference>
<organism evidence="10 11">
    <name type="scientific">Muribaculum gordoncarteri</name>
    <dbReference type="NCBI Taxonomy" id="2530390"/>
    <lineage>
        <taxon>Bacteria</taxon>
        <taxon>Pseudomonadati</taxon>
        <taxon>Bacteroidota</taxon>
        <taxon>Bacteroidia</taxon>
        <taxon>Bacteroidales</taxon>
        <taxon>Muribaculaceae</taxon>
        <taxon>Muribaculum</taxon>
    </lineage>
</organism>
<keyword evidence="11" id="KW-1185">Reference proteome</keyword>
<dbReference type="GO" id="GO:0009073">
    <property type="term" value="P:aromatic amino acid family biosynthetic process"/>
    <property type="evidence" value="ECO:0007669"/>
    <property type="project" value="UniProtKB-KW"/>
</dbReference>
<dbReference type="PANTHER" id="PTHR21090">
    <property type="entry name" value="AROM/DEHYDROQUINATE SYNTHASE"/>
    <property type="match status" value="1"/>
</dbReference>
<evidence type="ECO:0000256" key="5">
    <source>
        <dbReference type="ARBA" id="ARBA00022679"/>
    </source>
</evidence>
<evidence type="ECO:0000256" key="6">
    <source>
        <dbReference type="ARBA" id="ARBA00023141"/>
    </source>
</evidence>
<dbReference type="GO" id="GO:0003866">
    <property type="term" value="F:3-phosphoshikimate 1-carboxyvinyltransferase activity"/>
    <property type="evidence" value="ECO:0007669"/>
    <property type="project" value="UniProtKB-EC"/>
</dbReference>
<dbReference type="EC" id="2.5.1.19" evidence="3"/>
<comment type="pathway">
    <text evidence="1">Metabolic intermediate biosynthesis; chorismate biosynthesis; chorismate from D-erythrose 4-phosphate and phosphoenolpyruvate: step 6/7.</text>
</comment>
<dbReference type="InterPro" id="IPR013792">
    <property type="entry name" value="RNA3'P_cycl/enolpyr_Trfase_a/b"/>
</dbReference>
<dbReference type="PIRSF" id="PIRSF000505">
    <property type="entry name" value="EPSPS"/>
    <property type="match status" value="1"/>
</dbReference>
<dbReference type="UniPathway" id="UPA00053">
    <property type="reaction ID" value="UER00089"/>
</dbReference>
<keyword evidence="6" id="KW-0057">Aromatic amino acid biosynthesis</keyword>
<feature type="domain" description="Enolpyruvate transferase" evidence="9">
    <location>
        <begin position="52"/>
        <end position="390"/>
    </location>
</feature>
<proteinExistence type="inferred from homology"/>
<comment type="catalytic activity">
    <reaction evidence="8">
        <text>3-phosphoshikimate + phosphoenolpyruvate = 5-O-(1-carboxyvinyl)-3-phosphoshikimate + phosphate</text>
        <dbReference type="Rhea" id="RHEA:21256"/>
        <dbReference type="ChEBI" id="CHEBI:43474"/>
        <dbReference type="ChEBI" id="CHEBI:57701"/>
        <dbReference type="ChEBI" id="CHEBI:58702"/>
        <dbReference type="ChEBI" id="CHEBI:145989"/>
        <dbReference type="EC" id="2.5.1.19"/>
    </reaction>
    <physiologicalReaction direction="left-to-right" evidence="8">
        <dbReference type="Rhea" id="RHEA:21257"/>
    </physiologicalReaction>
</comment>
<dbReference type="Proteomes" id="UP000297031">
    <property type="component" value="Chromosome"/>
</dbReference>
<reference evidence="10 11" key="1">
    <citation type="submission" date="2019-02" db="EMBL/GenBank/DDBJ databases">
        <title>Isolation and identification of novel species under the genus Muribaculum.</title>
        <authorList>
            <person name="Miyake S."/>
            <person name="Ding Y."/>
            <person name="Low A."/>
            <person name="Soh M."/>
            <person name="Seedorf H."/>
        </authorList>
    </citation>
    <scope>NUCLEOTIDE SEQUENCE [LARGE SCALE GENOMIC DNA]</scope>
    <source>
        <strain evidence="10 11">TLL-A4</strain>
    </source>
</reference>
<dbReference type="OrthoDB" id="9809920at2"/>
<dbReference type="RefSeq" id="WP_136410883.1">
    <property type="nucleotide sequence ID" value="NZ_CP039393.1"/>
</dbReference>
<accession>A0A4P7VQB7</accession>
<evidence type="ECO:0000256" key="2">
    <source>
        <dbReference type="ARBA" id="ARBA00009948"/>
    </source>
</evidence>
<dbReference type="Gene3D" id="3.65.10.10">
    <property type="entry name" value="Enolpyruvate transferase domain"/>
    <property type="match status" value="3"/>
</dbReference>
<evidence type="ECO:0000313" key="10">
    <source>
        <dbReference type="EMBL" id="QCD36460.1"/>
    </source>
</evidence>
<evidence type="ECO:0000256" key="1">
    <source>
        <dbReference type="ARBA" id="ARBA00004811"/>
    </source>
</evidence>
<evidence type="ECO:0000256" key="7">
    <source>
        <dbReference type="ARBA" id="ARBA00030046"/>
    </source>
</evidence>
<dbReference type="PANTHER" id="PTHR21090:SF5">
    <property type="entry name" value="PENTAFUNCTIONAL AROM POLYPEPTIDE"/>
    <property type="match status" value="1"/>
</dbReference>
<name>A0A4P7VQB7_9BACT</name>
<dbReference type="Pfam" id="PF00275">
    <property type="entry name" value="EPSP_synthase"/>
    <property type="match status" value="1"/>
</dbReference>
<evidence type="ECO:0000256" key="3">
    <source>
        <dbReference type="ARBA" id="ARBA00012450"/>
    </source>
</evidence>
<dbReference type="AlphaFoldDB" id="A0A4P7VQB7"/>
<dbReference type="GO" id="GO:0008652">
    <property type="term" value="P:amino acid biosynthetic process"/>
    <property type="evidence" value="ECO:0007669"/>
    <property type="project" value="UniProtKB-KW"/>
</dbReference>
<sequence>MPEGIIDLPLSKSISNRVLILNALTGNRGRIERTAECDDTAVMLTALSQTSDEVNIGAAGTAMRFLTAYFAMQPGRTVTITGTERMCNRPIALLVDALRQCGASIEYVDKEGYPPLKIHGCRLTGGDITLPASVSSQYVSALLMTAPLMEHGLKLTLTDGIVSLPYIKMTLGLMKEWGVDSDFTDNVITVEPQHYTPVDFKVEADWSAASYWYEIEALSSGDLSLRGLSRNSLQGDSHVADFFTGLGVNSEWDGDVMELMPSPDLTPRITLDMSEQPDLAQTVVVTCAMLGLPFHITGLSTLKIKETDRLTALRDELRKLSFVIDIVDDNALEWEGARCPVDTSRPVVIDTYQDHRMAMAFAPVVLYIPGLIIRNADVVTKSYPEYWDHLRSIGFTTKEVDADTLLNNI</sequence>
<gene>
    <name evidence="10" type="ORF">E7746_11465</name>
</gene>
<dbReference type="CDD" id="cd01556">
    <property type="entry name" value="EPSP_synthase"/>
    <property type="match status" value="1"/>
</dbReference>
<dbReference type="InterPro" id="IPR036968">
    <property type="entry name" value="Enolpyruvate_Tfrase_sf"/>
</dbReference>
<dbReference type="InterPro" id="IPR001986">
    <property type="entry name" value="Enolpyruvate_Tfrase_dom"/>
</dbReference>
<dbReference type="SUPFAM" id="SSF55205">
    <property type="entry name" value="EPT/RTPC-like"/>
    <property type="match status" value="1"/>
</dbReference>
<dbReference type="GO" id="GO:0009423">
    <property type="term" value="P:chorismate biosynthetic process"/>
    <property type="evidence" value="ECO:0007669"/>
    <property type="project" value="UniProtKB-UniPathway"/>
</dbReference>
<protein>
    <recommendedName>
        <fullName evidence="3">3-phosphoshikimate 1-carboxyvinyltransferase</fullName>
        <ecNumber evidence="3">2.5.1.19</ecNumber>
    </recommendedName>
    <alternativeName>
        <fullName evidence="7">5-enolpyruvylshikimate-3-phosphate synthase</fullName>
    </alternativeName>
</protein>
<keyword evidence="4" id="KW-0028">Amino-acid biosynthesis</keyword>
<evidence type="ECO:0000256" key="4">
    <source>
        <dbReference type="ARBA" id="ARBA00022605"/>
    </source>
</evidence>
<evidence type="ECO:0000259" key="9">
    <source>
        <dbReference type="Pfam" id="PF00275"/>
    </source>
</evidence>
<keyword evidence="5 10" id="KW-0808">Transferase</keyword>
<comment type="similarity">
    <text evidence="2">Belongs to the EPSP synthase family.</text>
</comment>